<evidence type="ECO:0000256" key="1">
    <source>
        <dbReference type="SAM" id="MobiDB-lite"/>
    </source>
</evidence>
<feature type="region of interest" description="Disordered" evidence="1">
    <location>
        <begin position="139"/>
        <end position="159"/>
    </location>
</feature>
<organism evidence="2 3">
    <name type="scientific">Novosphingobium aerophilum</name>
    <dbReference type="NCBI Taxonomy" id="2839843"/>
    <lineage>
        <taxon>Bacteria</taxon>
        <taxon>Pseudomonadati</taxon>
        <taxon>Pseudomonadota</taxon>
        <taxon>Alphaproteobacteria</taxon>
        <taxon>Sphingomonadales</taxon>
        <taxon>Sphingomonadaceae</taxon>
        <taxon>Novosphingobium</taxon>
    </lineage>
</organism>
<name>A0A7X1FB21_9SPHN</name>
<dbReference type="AlphaFoldDB" id="A0A7X1FB21"/>
<accession>A0A7X1FB21</accession>
<proteinExistence type="predicted"/>
<sequence length="171" mass="18752">MTQPAPRRRIPAFHPVPLRGRRDGWTPLRQARFIGYLAETRCVGAAAARVGLSREGAHRLRRRTGAEGFAAAWDRALGRPGAAVTRSARKVTVAQLLWRVEQGLLRPVVRRGRFRHVAPRPDNSALLALLARYARAAGRSGQAERTAGSPGRTKLRGKCQHPCPCPPVPPI</sequence>
<evidence type="ECO:0000313" key="3">
    <source>
        <dbReference type="Proteomes" id="UP000520156"/>
    </source>
</evidence>
<dbReference type="EMBL" id="JACLAU010000076">
    <property type="protein sequence ID" value="MBC2653710.1"/>
    <property type="molecule type" value="Genomic_DNA"/>
</dbReference>
<dbReference type="RefSeq" id="WP_185685080.1">
    <property type="nucleotide sequence ID" value="NZ_JACLAU010000076.1"/>
</dbReference>
<evidence type="ECO:0000313" key="2">
    <source>
        <dbReference type="EMBL" id="MBC2653710.1"/>
    </source>
</evidence>
<keyword evidence="3" id="KW-1185">Reference proteome</keyword>
<dbReference type="Proteomes" id="UP000520156">
    <property type="component" value="Unassembled WGS sequence"/>
</dbReference>
<reference evidence="2 3" key="1">
    <citation type="submission" date="2020-08" db="EMBL/GenBank/DDBJ databases">
        <title>The genome sequence of Novosphingobium flavum 4Y4.</title>
        <authorList>
            <person name="Liu Y."/>
        </authorList>
    </citation>
    <scope>NUCLEOTIDE SEQUENCE [LARGE SCALE GENOMIC DNA]</scope>
    <source>
        <strain evidence="2 3">4Y4</strain>
    </source>
</reference>
<comment type="caution">
    <text evidence="2">The sequence shown here is derived from an EMBL/GenBank/DDBJ whole genome shotgun (WGS) entry which is preliminary data.</text>
</comment>
<protein>
    <submittedName>
        <fullName evidence="2">Uncharacterized protein</fullName>
    </submittedName>
</protein>
<gene>
    <name evidence="2" type="ORF">H7F49_18685</name>
</gene>